<comment type="caution">
    <text evidence="1">The sequence shown here is derived from an EMBL/GenBank/DDBJ whole genome shotgun (WGS) entry which is preliminary data.</text>
</comment>
<name>A0ABV3DWD2_9ACTN</name>
<dbReference type="InterPro" id="IPR001646">
    <property type="entry name" value="5peptide_repeat"/>
</dbReference>
<sequence>MRCGRLCGLRRLWHVLRHDVLRRIVLRRGGLLRRRMLRHSTVRHSALRHGSLRHTGLGNTRLRNSRLRQAVLRNADLRNAGLRKPGLRNTRLRHPRLDHTGLDHAGLRRHRLLLRRRRPAREPLSPDRRLGRVLPRLRRRHLGPTALRPRHQQRVVVVQVVEIAEVVDAGVRVRRAGSAGMPRPAVHALRPLS</sequence>
<dbReference type="SUPFAM" id="SSF141571">
    <property type="entry name" value="Pentapeptide repeat-like"/>
    <property type="match status" value="1"/>
</dbReference>
<dbReference type="Pfam" id="PF00805">
    <property type="entry name" value="Pentapeptide"/>
    <property type="match status" value="1"/>
</dbReference>
<proteinExistence type="predicted"/>
<organism evidence="1 2">
    <name type="scientific">Streptodolium elevatio</name>
    <dbReference type="NCBI Taxonomy" id="3157996"/>
    <lineage>
        <taxon>Bacteria</taxon>
        <taxon>Bacillati</taxon>
        <taxon>Actinomycetota</taxon>
        <taxon>Actinomycetes</taxon>
        <taxon>Kitasatosporales</taxon>
        <taxon>Streptomycetaceae</taxon>
        <taxon>Streptodolium</taxon>
    </lineage>
</organism>
<evidence type="ECO:0000313" key="2">
    <source>
        <dbReference type="Proteomes" id="UP001551482"/>
    </source>
</evidence>
<dbReference type="RefSeq" id="WP_358364811.1">
    <property type="nucleotide sequence ID" value="NZ_JBEZFP010000232.1"/>
</dbReference>
<reference evidence="1 2" key="1">
    <citation type="submission" date="2024-06" db="EMBL/GenBank/DDBJ databases">
        <title>The Natural Products Discovery Center: Release of the First 8490 Sequenced Strains for Exploring Actinobacteria Biosynthetic Diversity.</title>
        <authorList>
            <person name="Kalkreuter E."/>
            <person name="Kautsar S.A."/>
            <person name="Yang D."/>
            <person name="Bader C.D."/>
            <person name="Teijaro C.N."/>
            <person name="Fluegel L."/>
            <person name="Davis C.M."/>
            <person name="Simpson J.R."/>
            <person name="Lauterbach L."/>
            <person name="Steele A.D."/>
            <person name="Gui C."/>
            <person name="Meng S."/>
            <person name="Li G."/>
            <person name="Viehrig K."/>
            <person name="Ye F."/>
            <person name="Su P."/>
            <person name="Kiefer A.F."/>
            <person name="Nichols A."/>
            <person name="Cepeda A.J."/>
            <person name="Yan W."/>
            <person name="Fan B."/>
            <person name="Jiang Y."/>
            <person name="Adhikari A."/>
            <person name="Zheng C.-J."/>
            <person name="Schuster L."/>
            <person name="Cowan T.M."/>
            <person name="Smanski M.J."/>
            <person name="Chevrette M.G."/>
            <person name="De Carvalho L.P.S."/>
            <person name="Shen B."/>
        </authorList>
    </citation>
    <scope>NUCLEOTIDE SEQUENCE [LARGE SCALE GENOMIC DNA]</scope>
    <source>
        <strain evidence="1 2">NPDC048946</strain>
    </source>
</reference>
<keyword evidence="2" id="KW-1185">Reference proteome</keyword>
<evidence type="ECO:0000313" key="1">
    <source>
        <dbReference type="EMBL" id="MEU8140060.1"/>
    </source>
</evidence>
<accession>A0ABV3DWD2</accession>
<dbReference type="Gene3D" id="2.160.20.80">
    <property type="entry name" value="E3 ubiquitin-protein ligase SopA"/>
    <property type="match status" value="1"/>
</dbReference>
<dbReference type="Proteomes" id="UP001551482">
    <property type="component" value="Unassembled WGS sequence"/>
</dbReference>
<protein>
    <submittedName>
        <fullName evidence="1">Pentapeptide repeat-containing protein</fullName>
    </submittedName>
</protein>
<gene>
    <name evidence="1" type="ORF">AB0C36_42055</name>
</gene>
<dbReference type="EMBL" id="JBEZFP010000232">
    <property type="protein sequence ID" value="MEU8140060.1"/>
    <property type="molecule type" value="Genomic_DNA"/>
</dbReference>